<dbReference type="InterPro" id="IPR001427">
    <property type="entry name" value="RNaseA"/>
</dbReference>
<evidence type="ECO:0000256" key="6">
    <source>
        <dbReference type="ARBA" id="ARBA00023157"/>
    </source>
</evidence>
<dbReference type="InterPro" id="IPR036816">
    <property type="entry name" value="RNaseA-like_dom_sf"/>
</dbReference>
<dbReference type="RefSeq" id="XP_021010217.1">
    <property type="nucleotide sequence ID" value="XM_021154558.1"/>
</dbReference>
<reference evidence="11" key="1">
    <citation type="submission" date="2025-08" db="UniProtKB">
        <authorList>
            <consortium name="RefSeq"/>
        </authorList>
    </citation>
    <scope>IDENTIFICATION</scope>
</reference>
<keyword evidence="6" id="KW-1015">Disulfide bond</keyword>
<dbReference type="InterPro" id="IPR023411">
    <property type="entry name" value="RNaseA_AS"/>
</dbReference>
<keyword evidence="2 8" id="KW-0540">Nuclease</keyword>
<dbReference type="GO" id="GO:0005615">
    <property type="term" value="C:extracellular space"/>
    <property type="evidence" value="ECO:0007669"/>
    <property type="project" value="TreeGrafter"/>
</dbReference>
<dbReference type="GO" id="GO:0050830">
    <property type="term" value="P:defense response to Gram-positive bacterium"/>
    <property type="evidence" value="ECO:0007669"/>
    <property type="project" value="TreeGrafter"/>
</dbReference>
<feature type="signal peptide" evidence="8">
    <location>
        <begin position="1"/>
        <end position="25"/>
    </location>
</feature>
<organism evidence="10 11">
    <name type="scientific">Mus caroli</name>
    <name type="common">Ryukyu mouse</name>
    <name type="synonym">Ricefield mouse</name>
    <dbReference type="NCBI Taxonomy" id="10089"/>
    <lineage>
        <taxon>Eukaryota</taxon>
        <taxon>Metazoa</taxon>
        <taxon>Chordata</taxon>
        <taxon>Craniata</taxon>
        <taxon>Vertebrata</taxon>
        <taxon>Euteleostomi</taxon>
        <taxon>Mammalia</taxon>
        <taxon>Eutheria</taxon>
        <taxon>Euarchontoglires</taxon>
        <taxon>Glires</taxon>
        <taxon>Rodentia</taxon>
        <taxon>Myomorpha</taxon>
        <taxon>Muroidea</taxon>
        <taxon>Muridae</taxon>
        <taxon>Murinae</taxon>
        <taxon>Mus</taxon>
        <taxon>Mus</taxon>
    </lineage>
</organism>
<protein>
    <submittedName>
        <fullName evidence="11">Ribonuclease 2B</fullName>
    </submittedName>
</protein>
<dbReference type="GO" id="GO:0006935">
    <property type="term" value="P:chemotaxis"/>
    <property type="evidence" value="ECO:0007669"/>
    <property type="project" value="TreeGrafter"/>
</dbReference>
<accession>A0A6P5P276</accession>
<proteinExistence type="inferred from homology"/>
<dbReference type="PRINTS" id="PR00794">
    <property type="entry name" value="RIBONUCLEASE"/>
</dbReference>
<sequence>MGLKLPESRLCLLLLLGLVLTLVSCQPSTPSQKFDIQHIYKKASPKCDDAMRVVNRYTGKCKDLNTFLHTTFADAVRVCHNPRKTCKDGTSPNCHDSSSKVSVTICKLTKRARNYSQCRYKTTGAEKSYTVACNPRTPRDSPTYPVVPVHLDGTF</sequence>
<dbReference type="Proteomes" id="UP000515126">
    <property type="component" value="Unplaced"/>
</dbReference>
<feature type="chain" id="PRO_5028501894" evidence="8">
    <location>
        <begin position="26"/>
        <end position="155"/>
    </location>
</feature>
<dbReference type="PANTHER" id="PTHR11437">
    <property type="entry name" value="RIBONUCLEASE"/>
    <property type="match status" value="1"/>
</dbReference>
<comment type="similarity">
    <text evidence="1 8">Belongs to the pancreatic ribonuclease family.</text>
</comment>
<dbReference type="SUPFAM" id="SSF54076">
    <property type="entry name" value="RNase A-like"/>
    <property type="match status" value="1"/>
</dbReference>
<evidence type="ECO:0000313" key="10">
    <source>
        <dbReference type="Proteomes" id="UP000515126"/>
    </source>
</evidence>
<evidence type="ECO:0000256" key="7">
    <source>
        <dbReference type="ARBA" id="ARBA00023180"/>
    </source>
</evidence>
<dbReference type="PROSITE" id="PS51257">
    <property type="entry name" value="PROKAR_LIPOPROTEIN"/>
    <property type="match status" value="1"/>
</dbReference>
<dbReference type="GO" id="GO:0004540">
    <property type="term" value="F:RNA nuclease activity"/>
    <property type="evidence" value="ECO:0007669"/>
    <property type="project" value="TreeGrafter"/>
</dbReference>
<keyword evidence="3 8" id="KW-0732">Signal</keyword>
<keyword evidence="5 8" id="KW-0378">Hydrolase</keyword>
<dbReference type="SMART" id="SM00092">
    <property type="entry name" value="RNAse_Pc"/>
    <property type="match status" value="1"/>
</dbReference>
<dbReference type="AlphaFoldDB" id="A0A6P5P276"/>
<evidence type="ECO:0000313" key="11">
    <source>
        <dbReference type="RefSeq" id="XP_021010217.1"/>
    </source>
</evidence>
<evidence type="ECO:0000256" key="4">
    <source>
        <dbReference type="ARBA" id="ARBA00022759"/>
    </source>
</evidence>
<dbReference type="GO" id="GO:0016787">
    <property type="term" value="F:hydrolase activity"/>
    <property type="evidence" value="ECO:0007669"/>
    <property type="project" value="UniProtKB-KW"/>
</dbReference>
<dbReference type="GO" id="GO:0004519">
    <property type="term" value="F:endonuclease activity"/>
    <property type="evidence" value="ECO:0007669"/>
    <property type="project" value="UniProtKB-KW"/>
</dbReference>
<dbReference type="InterPro" id="IPR023412">
    <property type="entry name" value="RNaseA_domain"/>
</dbReference>
<evidence type="ECO:0000256" key="2">
    <source>
        <dbReference type="ARBA" id="ARBA00022722"/>
    </source>
</evidence>
<evidence type="ECO:0000259" key="9">
    <source>
        <dbReference type="SMART" id="SM00092"/>
    </source>
</evidence>
<gene>
    <name evidence="11" type="primary">LOC110288119</name>
</gene>
<dbReference type="Gene3D" id="3.10.130.10">
    <property type="entry name" value="Ribonuclease A-like domain"/>
    <property type="match status" value="1"/>
</dbReference>
<evidence type="ECO:0000256" key="1">
    <source>
        <dbReference type="ARBA" id="ARBA00005600"/>
    </source>
</evidence>
<dbReference type="PROSITE" id="PS00127">
    <property type="entry name" value="RNASE_PANCREATIC"/>
    <property type="match status" value="1"/>
</dbReference>
<dbReference type="GeneID" id="110288119"/>
<evidence type="ECO:0000256" key="8">
    <source>
        <dbReference type="RuleBase" id="RU000651"/>
    </source>
</evidence>
<keyword evidence="4 8" id="KW-0255">Endonuclease</keyword>
<dbReference type="PANTHER" id="PTHR11437:SF3">
    <property type="entry name" value="EOSINOPHIL CATIONIC PROTEIN"/>
    <property type="match status" value="1"/>
</dbReference>
<dbReference type="GO" id="GO:0003676">
    <property type="term" value="F:nucleic acid binding"/>
    <property type="evidence" value="ECO:0007669"/>
    <property type="project" value="InterPro"/>
</dbReference>
<name>A0A6P5P276_MUSCR</name>
<dbReference type="Pfam" id="PF00074">
    <property type="entry name" value="RnaseA"/>
    <property type="match status" value="1"/>
</dbReference>
<keyword evidence="10" id="KW-1185">Reference proteome</keyword>
<keyword evidence="7" id="KW-0325">Glycoprotein</keyword>
<dbReference type="KEGG" id="mcal:110288119"/>
<evidence type="ECO:0000256" key="3">
    <source>
        <dbReference type="ARBA" id="ARBA00022729"/>
    </source>
</evidence>
<dbReference type="GO" id="GO:0002227">
    <property type="term" value="P:innate immune response in mucosa"/>
    <property type="evidence" value="ECO:0007669"/>
    <property type="project" value="TreeGrafter"/>
</dbReference>
<dbReference type="FunFam" id="3.10.130.10:FF:000001">
    <property type="entry name" value="Ribonuclease pancreatic"/>
    <property type="match status" value="1"/>
</dbReference>
<evidence type="ECO:0000256" key="5">
    <source>
        <dbReference type="ARBA" id="ARBA00022801"/>
    </source>
</evidence>
<feature type="domain" description="Ribonuclease A-domain" evidence="9">
    <location>
        <begin position="27"/>
        <end position="155"/>
    </location>
</feature>
<dbReference type="CDD" id="cd06265">
    <property type="entry name" value="RNase_A_canonical"/>
    <property type="match status" value="1"/>
</dbReference>